<comment type="similarity">
    <text evidence="6">Belongs to the PINc/VapC protein family.</text>
</comment>
<keyword evidence="5 6" id="KW-0460">Magnesium</keyword>
<protein>
    <recommendedName>
        <fullName evidence="6">Ribonuclease VapC</fullName>
        <shortName evidence="6">RNase VapC</shortName>
        <ecNumber evidence="6">3.1.-.-</ecNumber>
    </recommendedName>
    <alternativeName>
        <fullName evidence="6">Toxin VapC</fullName>
    </alternativeName>
</protein>
<comment type="cofactor">
    <cofactor evidence="6">
        <name>Mg(2+)</name>
        <dbReference type="ChEBI" id="CHEBI:18420"/>
    </cofactor>
</comment>
<sequence>MIYLDTCALLKLVREAPETSALRSFLRAHPDDAHVSSELARTEIVRANWRLSHDDQGRLFDVEQTQEAIGKIGEAMERVSVLPVSSEILMSAAARKEPFLRTLDAIHLATASRVGSRLTAFVTYDQRLAAAAADAGLLVASPA</sequence>
<keyword evidence="6" id="KW-0800">Toxin</keyword>
<gene>
    <name evidence="6" type="primary">vapC</name>
    <name evidence="8" type="ORF">GCM10023196_062680</name>
</gene>
<dbReference type="EC" id="3.1.-.-" evidence="6"/>
<keyword evidence="2 6" id="KW-0540">Nuclease</keyword>
<feature type="binding site" evidence="6">
    <location>
        <position position="104"/>
    </location>
    <ligand>
        <name>Mg(2+)</name>
        <dbReference type="ChEBI" id="CHEBI:18420"/>
    </ligand>
</feature>
<dbReference type="EMBL" id="BAABHK010000009">
    <property type="protein sequence ID" value="GAA4631809.1"/>
    <property type="molecule type" value="Genomic_DNA"/>
</dbReference>
<dbReference type="Pfam" id="PF01850">
    <property type="entry name" value="PIN"/>
    <property type="match status" value="1"/>
</dbReference>
<evidence type="ECO:0000259" key="7">
    <source>
        <dbReference type="Pfam" id="PF01850"/>
    </source>
</evidence>
<feature type="domain" description="PIN" evidence="7">
    <location>
        <begin position="2"/>
        <end position="132"/>
    </location>
</feature>
<evidence type="ECO:0000256" key="2">
    <source>
        <dbReference type="ARBA" id="ARBA00022722"/>
    </source>
</evidence>
<accession>A0ABP8UIC1</accession>
<comment type="function">
    <text evidence="6">Toxic component of a toxin-antitoxin (TA) system. An RNase.</text>
</comment>
<dbReference type="HAMAP" id="MF_00265">
    <property type="entry name" value="VapC_Nob1"/>
    <property type="match status" value="1"/>
</dbReference>
<dbReference type="InterPro" id="IPR022907">
    <property type="entry name" value="VapC_family"/>
</dbReference>
<evidence type="ECO:0000256" key="1">
    <source>
        <dbReference type="ARBA" id="ARBA00022649"/>
    </source>
</evidence>
<keyword evidence="9" id="KW-1185">Reference proteome</keyword>
<evidence type="ECO:0000313" key="9">
    <source>
        <dbReference type="Proteomes" id="UP001501442"/>
    </source>
</evidence>
<dbReference type="RefSeq" id="WP_345434782.1">
    <property type="nucleotide sequence ID" value="NZ_BAABHK010000009.1"/>
</dbReference>
<feature type="binding site" evidence="6">
    <location>
        <position position="5"/>
    </location>
    <ligand>
        <name>Mg(2+)</name>
        <dbReference type="ChEBI" id="CHEBI:18420"/>
    </ligand>
</feature>
<name>A0ABP8UIC1_9ACTN</name>
<evidence type="ECO:0000256" key="4">
    <source>
        <dbReference type="ARBA" id="ARBA00022801"/>
    </source>
</evidence>
<proteinExistence type="inferred from homology"/>
<keyword evidence="3 6" id="KW-0479">Metal-binding</keyword>
<organism evidence="8 9">
    <name type="scientific">Actinoallomurus vinaceus</name>
    <dbReference type="NCBI Taxonomy" id="1080074"/>
    <lineage>
        <taxon>Bacteria</taxon>
        <taxon>Bacillati</taxon>
        <taxon>Actinomycetota</taxon>
        <taxon>Actinomycetes</taxon>
        <taxon>Streptosporangiales</taxon>
        <taxon>Thermomonosporaceae</taxon>
        <taxon>Actinoallomurus</taxon>
    </lineage>
</organism>
<reference evidence="9" key="1">
    <citation type="journal article" date="2019" name="Int. J. Syst. Evol. Microbiol.">
        <title>The Global Catalogue of Microorganisms (GCM) 10K type strain sequencing project: providing services to taxonomists for standard genome sequencing and annotation.</title>
        <authorList>
            <consortium name="The Broad Institute Genomics Platform"/>
            <consortium name="The Broad Institute Genome Sequencing Center for Infectious Disease"/>
            <person name="Wu L."/>
            <person name="Ma J."/>
        </authorList>
    </citation>
    <scope>NUCLEOTIDE SEQUENCE [LARGE SCALE GENOMIC DNA]</scope>
    <source>
        <strain evidence="9">JCM 17939</strain>
    </source>
</reference>
<dbReference type="Proteomes" id="UP001501442">
    <property type="component" value="Unassembled WGS sequence"/>
</dbReference>
<evidence type="ECO:0000256" key="5">
    <source>
        <dbReference type="ARBA" id="ARBA00022842"/>
    </source>
</evidence>
<dbReference type="Gene3D" id="3.40.50.1010">
    <property type="entry name" value="5'-nuclease"/>
    <property type="match status" value="1"/>
</dbReference>
<evidence type="ECO:0000256" key="3">
    <source>
        <dbReference type="ARBA" id="ARBA00022723"/>
    </source>
</evidence>
<keyword evidence="1 6" id="KW-1277">Toxin-antitoxin system</keyword>
<dbReference type="CDD" id="cd09874">
    <property type="entry name" value="PIN_MT3492-like"/>
    <property type="match status" value="1"/>
</dbReference>
<dbReference type="InterPro" id="IPR002716">
    <property type="entry name" value="PIN_dom"/>
</dbReference>
<evidence type="ECO:0000256" key="6">
    <source>
        <dbReference type="HAMAP-Rule" id="MF_00265"/>
    </source>
</evidence>
<dbReference type="SUPFAM" id="SSF88723">
    <property type="entry name" value="PIN domain-like"/>
    <property type="match status" value="1"/>
</dbReference>
<keyword evidence="4 6" id="KW-0378">Hydrolase</keyword>
<dbReference type="InterPro" id="IPR029060">
    <property type="entry name" value="PIN-like_dom_sf"/>
</dbReference>
<comment type="caution">
    <text evidence="8">The sequence shown here is derived from an EMBL/GenBank/DDBJ whole genome shotgun (WGS) entry which is preliminary data.</text>
</comment>
<evidence type="ECO:0000313" key="8">
    <source>
        <dbReference type="EMBL" id="GAA4631809.1"/>
    </source>
</evidence>